<proteinExistence type="inferred from homology"/>
<dbReference type="GO" id="GO:0016705">
    <property type="term" value="F:oxidoreductase activity, acting on paired donors, with incorporation or reduction of molecular oxygen"/>
    <property type="evidence" value="ECO:0007669"/>
    <property type="project" value="InterPro"/>
</dbReference>
<dbReference type="GO" id="GO:0005506">
    <property type="term" value="F:iron ion binding"/>
    <property type="evidence" value="ECO:0007669"/>
    <property type="project" value="InterPro"/>
</dbReference>
<dbReference type="Proteomes" id="UP000191004">
    <property type="component" value="Unassembled WGS sequence"/>
</dbReference>
<sequence length="548" mass="62597">MASLVVGQVALVLVAFLLYQLIFRNKSKFPLPPGPKPLPIVGNIRDLPPPGTPDFRHWLPFKEKYGPISSVTLLGRTLVIIQDKEAAVEYLEKNSSKTSSRPQFEFANMCGYGTMLAFMDYTDLFRQHRKFVHHQFGTTALVSRFNGVQEIESKRFLMRIFKEPESLFQHIKTEAAATILKIVYGYNVEPFGADPLVRIINDVMENASRAMLPFKKPVEIFPALKGLPDWMPGAGFKRLAREWLALTDASAYIPYNHVKKQMENGTHQPSYVSELIQTHGKGKNMEPDEDTKEAIVRTAQMLFTGGADTTVAAIMAFVLAMIHHPEVQEKAQEELDRVVGTDRLPTYEDRPNLPYINAFMKEMLRWFTVAPVNTAHKNDEEIIFRGYRIPKGSYTVASNWWFLHDPKTYANPMAFDPDRYLAPRNEPDPTGMFGYGRRICPGRFFAQENLFITVSQTLAVFKITHAVDENGKPIEAVLKHTPGLIDHPQEFPYSIAPRNEKCVELLKRLEVESPWEESNAEDLEWGSFTKYQEEHRRSVAERRSKVSN</sequence>
<dbReference type="GO" id="GO:0004497">
    <property type="term" value="F:monooxygenase activity"/>
    <property type="evidence" value="ECO:0007669"/>
    <property type="project" value="UniProtKB-KW"/>
</dbReference>
<feature type="binding site" description="axial binding residue" evidence="8">
    <location>
        <position position="440"/>
    </location>
    <ligand>
        <name>heme</name>
        <dbReference type="ChEBI" id="CHEBI:30413"/>
    </ligand>
    <ligandPart>
        <name>Fe</name>
        <dbReference type="ChEBI" id="CHEBI:18248"/>
    </ligandPart>
</feature>
<evidence type="ECO:0000256" key="2">
    <source>
        <dbReference type="ARBA" id="ARBA00010617"/>
    </source>
</evidence>
<name>A0A1T3CCA7_9HYPO</name>
<dbReference type="InterPro" id="IPR002401">
    <property type="entry name" value="Cyt_P450_E_grp-I"/>
</dbReference>
<dbReference type="SUPFAM" id="SSF48264">
    <property type="entry name" value="Cytochrome P450"/>
    <property type="match status" value="1"/>
</dbReference>
<keyword evidence="5 9" id="KW-0560">Oxidoreductase</keyword>
<dbReference type="OrthoDB" id="2789670at2759"/>
<keyword evidence="6 8" id="KW-0408">Iron</keyword>
<dbReference type="InterPro" id="IPR036396">
    <property type="entry name" value="Cyt_P450_sf"/>
</dbReference>
<evidence type="ECO:0000256" key="7">
    <source>
        <dbReference type="ARBA" id="ARBA00023033"/>
    </source>
</evidence>
<comment type="similarity">
    <text evidence="2 9">Belongs to the cytochrome P450 family.</text>
</comment>
<comment type="cofactor">
    <cofactor evidence="1 8">
        <name>heme</name>
        <dbReference type="ChEBI" id="CHEBI:30413"/>
    </cofactor>
</comment>
<dbReference type="PROSITE" id="PS00086">
    <property type="entry name" value="CYTOCHROME_P450"/>
    <property type="match status" value="1"/>
</dbReference>
<dbReference type="PRINTS" id="PR00463">
    <property type="entry name" value="EP450I"/>
</dbReference>
<evidence type="ECO:0000256" key="1">
    <source>
        <dbReference type="ARBA" id="ARBA00001971"/>
    </source>
</evidence>
<dbReference type="Pfam" id="PF00067">
    <property type="entry name" value="p450"/>
    <property type="match status" value="1"/>
</dbReference>
<organism evidence="10 11">
    <name type="scientific">Trichoderma guizhouense</name>
    <dbReference type="NCBI Taxonomy" id="1491466"/>
    <lineage>
        <taxon>Eukaryota</taxon>
        <taxon>Fungi</taxon>
        <taxon>Dikarya</taxon>
        <taxon>Ascomycota</taxon>
        <taxon>Pezizomycotina</taxon>
        <taxon>Sordariomycetes</taxon>
        <taxon>Hypocreomycetidae</taxon>
        <taxon>Hypocreales</taxon>
        <taxon>Hypocreaceae</taxon>
        <taxon>Trichoderma</taxon>
    </lineage>
</organism>
<keyword evidence="4 8" id="KW-0479">Metal-binding</keyword>
<dbReference type="InterPro" id="IPR017972">
    <property type="entry name" value="Cyt_P450_CS"/>
</dbReference>
<protein>
    <submittedName>
        <fullName evidence="10">Cytochrome P450/O-methylsterigmatocystin oxidoreductase</fullName>
    </submittedName>
</protein>
<evidence type="ECO:0000313" key="11">
    <source>
        <dbReference type="Proteomes" id="UP000191004"/>
    </source>
</evidence>
<dbReference type="PANTHER" id="PTHR46300">
    <property type="entry name" value="P450, PUTATIVE (EUROFUNG)-RELATED-RELATED"/>
    <property type="match status" value="1"/>
</dbReference>
<dbReference type="EMBL" id="LVVK01000020">
    <property type="protein sequence ID" value="OPB38757.1"/>
    <property type="molecule type" value="Genomic_DNA"/>
</dbReference>
<evidence type="ECO:0000256" key="6">
    <source>
        <dbReference type="ARBA" id="ARBA00023004"/>
    </source>
</evidence>
<keyword evidence="3 8" id="KW-0349">Heme</keyword>
<dbReference type="AlphaFoldDB" id="A0A1T3CCA7"/>
<keyword evidence="11" id="KW-1185">Reference proteome</keyword>
<dbReference type="GO" id="GO:0020037">
    <property type="term" value="F:heme binding"/>
    <property type="evidence" value="ECO:0007669"/>
    <property type="project" value="InterPro"/>
</dbReference>
<comment type="caution">
    <text evidence="10">The sequence shown here is derived from an EMBL/GenBank/DDBJ whole genome shotgun (WGS) entry which is preliminary data.</text>
</comment>
<dbReference type="CDD" id="cd11065">
    <property type="entry name" value="CYP64-like"/>
    <property type="match status" value="1"/>
</dbReference>
<evidence type="ECO:0000256" key="8">
    <source>
        <dbReference type="PIRSR" id="PIRSR602401-1"/>
    </source>
</evidence>
<evidence type="ECO:0000256" key="3">
    <source>
        <dbReference type="ARBA" id="ARBA00022617"/>
    </source>
</evidence>
<dbReference type="InterPro" id="IPR050364">
    <property type="entry name" value="Cytochrome_P450_fung"/>
</dbReference>
<accession>A0A1T3CCA7</accession>
<keyword evidence="7 9" id="KW-0503">Monooxygenase</keyword>
<dbReference type="Gene3D" id="1.10.630.10">
    <property type="entry name" value="Cytochrome P450"/>
    <property type="match status" value="1"/>
</dbReference>
<gene>
    <name evidence="10" type="ORF">A0O28_0018630</name>
</gene>
<evidence type="ECO:0000256" key="5">
    <source>
        <dbReference type="ARBA" id="ARBA00023002"/>
    </source>
</evidence>
<reference evidence="10 11" key="1">
    <citation type="submission" date="2016-04" db="EMBL/GenBank/DDBJ databases">
        <title>Multiple horizontal gene transfer events from other fungi enriched the ability of the initially mycotrophic fungus Trichoderma (Ascomycota) to feed on dead plant biomass.</title>
        <authorList>
            <person name="Atanasova L."/>
            <person name="Chenthamara K."/>
            <person name="Zhang J."/>
            <person name="Grujic M."/>
            <person name="Henrissat B."/>
            <person name="Kuo A."/>
            <person name="Aertz A."/>
            <person name="Salamov A."/>
            <person name="Lipzen A."/>
            <person name="Labutti K."/>
            <person name="Barry K."/>
            <person name="Miao Y."/>
            <person name="Rahimi M.J."/>
            <person name="Shen Q."/>
            <person name="Grigoriev I.V."/>
            <person name="Kubicek C.P."/>
            <person name="Druzhinina I.S."/>
        </authorList>
    </citation>
    <scope>NUCLEOTIDE SEQUENCE [LARGE SCALE GENOMIC DNA]</scope>
    <source>
        <strain evidence="10 11">NJAU 4742</strain>
    </source>
</reference>
<evidence type="ECO:0000256" key="9">
    <source>
        <dbReference type="RuleBase" id="RU000461"/>
    </source>
</evidence>
<dbReference type="InterPro" id="IPR001128">
    <property type="entry name" value="Cyt_P450"/>
</dbReference>
<evidence type="ECO:0000256" key="4">
    <source>
        <dbReference type="ARBA" id="ARBA00022723"/>
    </source>
</evidence>
<evidence type="ECO:0000313" key="10">
    <source>
        <dbReference type="EMBL" id="OPB38757.1"/>
    </source>
</evidence>
<dbReference type="PANTHER" id="PTHR46300:SF7">
    <property type="entry name" value="P450, PUTATIVE (EUROFUNG)-RELATED"/>
    <property type="match status" value="1"/>
</dbReference>